<organism evidence="3 4">
    <name type="scientific">Arenibacterium halophilum</name>
    <dbReference type="NCBI Taxonomy" id="2583821"/>
    <lineage>
        <taxon>Bacteria</taxon>
        <taxon>Pseudomonadati</taxon>
        <taxon>Pseudomonadota</taxon>
        <taxon>Alphaproteobacteria</taxon>
        <taxon>Rhodobacterales</taxon>
        <taxon>Paracoccaceae</taxon>
        <taxon>Arenibacterium</taxon>
    </lineage>
</organism>
<dbReference type="PANTHER" id="PTHR34039:SF1">
    <property type="entry name" value="UPF0102 PROTEIN YRAN"/>
    <property type="match status" value="1"/>
</dbReference>
<dbReference type="Gene3D" id="3.40.1350.10">
    <property type="match status" value="1"/>
</dbReference>
<comment type="caution">
    <text evidence="3">The sequence shown here is derived from an EMBL/GenBank/DDBJ whole genome shotgun (WGS) entry which is preliminary data.</text>
</comment>
<evidence type="ECO:0000256" key="1">
    <source>
        <dbReference type="ARBA" id="ARBA00006738"/>
    </source>
</evidence>
<dbReference type="InterPro" id="IPR003509">
    <property type="entry name" value="UPF0102_YraN-like"/>
</dbReference>
<dbReference type="InterPro" id="IPR011335">
    <property type="entry name" value="Restrct_endonuc-II-like"/>
</dbReference>
<keyword evidence="4" id="KW-1185">Reference proteome</keyword>
<evidence type="ECO:0000256" key="2">
    <source>
        <dbReference type="HAMAP-Rule" id="MF_00048"/>
    </source>
</evidence>
<dbReference type="PANTHER" id="PTHR34039">
    <property type="entry name" value="UPF0102 PROTEIN YRAN"/>
    <property type="match status" value="1"/>
</dbReference>
<gene>
    <name evidence="3" type="ORF">FGK64_16540</name>
</gene>
<dbReference type="HAMAP" id="MF_00048">
    <property type="entry name" value="UPF0102"/>
    <property type="match status" value="1"/>
</dbReference>
<evidence type="ECO:0000313" key="3">
    <source>
        <dbReference type="EMBL" id="TMV11970.1"/>
    </source>
</evidence>
<comment type="similarity">
    <text evidence="1 2">Belongs to the UPF0102 family.</text>
</comment>
<dbReference type="Pfam" id="PF02021">
    <property type="entry name" value="UPF0102"/>
    <property type="match status" value="1"/>
</dbReference>
<dbReference type="SUPFAM" id="SSF52980">
    <property type="entry name" value="Restriction endonuclease-like"/>
    <property type="match status" value="1"/>
</dbReference>
<sequence length="118" mass="13436">MRGQVAYHDGQAAEDRIERHYRDTGHSLVNRRWRGRSGEIDLVMRLGDAVIFVEVKKARDFDRAAERLQPRQIGRLQNAALEFLAGEPRGMDTDMRFDVALVNGHGAFRIVENALAYA</sequence>
<proteinExistence type="inferred from homology"/>
<reference evidence="3 4" key="1">
    <citation type="submission" date="2019-05" db="EMBL/GenBank/DDBJ databases">
        <title>Marivita sp. nov. isolated from sea sediment.</title>
        <authorList>
            <person name="Kim W."/>
        </authorList>
    </citation>
    <scope>NUCLEOTIDE SEQUENCE [LARGE SCALE GENOMIC DNA]</scope>
    <source>
        <strain evidence="3 4">CAU 1492</strain>
    </source>
</reference>
<evidence type="ECO:0000313" key="4">
    <source>
        <dbReference type="Proteomes" id="UP001191082"/>
    </source>
</evidence>
<protein>
    <recommendedName>
        <fullName evidence="2">UPF0102 protein FGK64_16540</fullName>
    </recommendedName>
</protein>
<dbReference type="InterPro" id="IPR011856">
    <property type="entry name" value="tRNA_endonuc-like_dom_sf"/>
</dbReference>
<name>A0ABY2X9X6_9RHOB</name>
<dbReference type="EMBL" id="VCPC01000003">
    <property type="protein sequence ID" value="TMV11970.1"/>
    <property type="molecule type" value="Genomic_DNA"/>
</dbReference>
<accession>A0ABY2X9X6</accession>
<dbReference type="Proteomes" id="UP001191082">
    <property type="component" value="Unassembled WGS sequence"/>
</dbReference>